<dbReference type="GO" id="GO:0004672">
    <property type="term" value="F:protein kinase activity"/>
    <property type="evidence" value="ECO:0007669"/>
    <property type="project" value="InterPro"/>
</dbReference>
<organism evidence="3 4">
    <name type="scientific">[Clostridium] asparagiforme DSM 15981</name>
    <dbReference type="NCBI Taxonomy" id="518636"/>
    <lineage>
        <taxon>Bacteria</taxon>
        <taxon>Bacillati</taxon>
        <taxon>Bacillota</taxon>
        <taxon>Clostridia</taxon>
        <taxon>Lachnospirales</taxon>
        <taxon>Lachnospiraceae</taxon>
        <taxon>Enterocloster</taxon>
    </lineage>
</organism>
<keyword evidence="4" id="KW-1185">Reference proteome</keyword>
<dbReference type="PROSITE" id="PS00107">
    <property type="entry name" value="PROTEIN_KINASE_ATP"/>
    <property type="match status" value="1"/>
</dbReference>
<dbReference type="GO" id="GO:0005524">
    <property type="term" value="F:ATP binding"/>
    <property type="evidence" value="ECO:0007669"/>
    <property type="project" value="UniProtKB-UniRule"/>
</dbReference>
<dbReference type="SUPFAM" id="SSF56112">
    <property type="entry name" value="Protein kinase-like (PK-like)"/>
    <property type="match status" value="1"/>
</dbReference>
<dbReference type="Gene3D" id="3.30.200.20">
    <property type="entry name" value="Phosphorylase Kinase, domain 1"/>
    <property type="match status" value="1"/>
</dbReference>
<evidence type="ECO:0000313" key="4">
    <source>
        <dbReference type="Proteomes" id="UP000004756"/>
    </source>
</evidence>
<comment type="caution">
    <text evidence="3">The sequence shown here is derived from an EMBL/GenBank/DDBJ whole genome shotgun (WGS) entry which is preliminary data.</text>
</comment>
<dbReference type="Proteomes" id="UP000004756">
    <property type="component" value="Unassembled WGS sequence"/>
</dbReference>
<name>C0CX86_9FIRM</name>
<dbReference type="PROSITE" id="PS50011">
    <property type="entry name" value="PROTEIN_KINASE_DOM"/>
    <property type="match status" value="1"/>
</dbReference>
<dbReference type="InterPro" id="IPR011009">
    <property type="entry name" value="Kinase-like_dom_sf"/>
</dbReference>
<dbReference type="InterPro" id="IPR017441">
    <property type="entry name" value="Protein_kinase_ATP_BS"/>
</dbReference>
<reference evidence="3 4" key="2">
    <citation type="submission" date="2009-02" db="EMBL/GenBank/DDBJ databases">
        <title>Draft genome sequence of Clostridium asparagiforme (DSM 15981).</title>
        <authorList>
            <person name="Sudarsanam P."/>
            <person name="Ley R."/>
            <person name="Guruge J."/>
            <person name="Turnbaugh P.J."/>
            <person name="Mahowald M."/>
            <person name="Liep D."/>
            <person name="Gordon J."/>
        </authorList>
    </citation>
    <scope>NUCLEOTIDE SEQUENCE [LARGE SCALE GENOMIC DNA]</scope>
    <source>
        <strain evidence="3 4">DSM 15981</strain>
    </source>
</reference>
<evidence type="ECO:0000313" key="3">
    <source>
        <dbReference type="EMBL" id="EEG56309.1"/>
    </source>
</evidence>
<accession>C0CX86</accession>
<dbReference type="AlphaFoldDB" id="C0CX86"/>
<sequence>MEELKPGDQFCPHCGYEPDSDIQPPNALKRDTLLRDRYYIGNVIGQGGFGITYVGWDLTLEMKVAIKEYFPSGSATRTNSLSNQIQWDFTGNGKANWSEGMERFLKEARKMAKLDSVPAIVRVRDAF</sequence>
<feature type="domain" description="Protein kinase" evidence="2">
    <location>
        <begin position="38"/>
        <end position="127"/>
    </location>
</feature>
<feature type="non-terminal residue" evidence="3">
    <location>
        <position position="127"/>
    </location>
</feature>
<gene>
    <name evidence="3" type="ORF">CLOSTASPAR_01607</name>
</gene>
<dbReference type="InterPro" id="IPR000719">
    <property type="entry name" value="Prot_kinase_dom"/>
</dbReference>
<protein>
    <recommendedName>
        <fullName evidence="2">Protein kinase domain-containing protein</fullName>
    </recommendedName>
</protein>
<evidence type="ECO:0000256" key="1">
    <source>
        <dbReference type="PROSITE-ProRule" id="PRU10141"/>
    </source>
</evidence>
<dbReference type="HOGENOM" id="CLU_1975106_0_0_9"/>
<reference evidence="3 4" key="1">
    <citation type="submission" date="2009-01" db="EMBL/GenBank/DDBJ databases">
        <authorList>
            <person name="Fulton L."/>
            <person name="Clifton S."/>
            <person name="Fulton B."/>
            <person name="Xu J."/>
            <person name="Minx P."/>
            <person name="Pepin K.H."/>
            <person name="Johnson M."/>
            <person name="Bhonagiri V."/>
            <person name="Nash W.E."/>
            <person name="Mardis E.R."/>
            <person name="Wilson R.K."/>
        </authorList>
    </citation>
    <scope>NUCLEOTIDE SEQUENCE [LARGE SCALE GENOMIC DNA]</scope>
    <source>
        <strain evidence="3 4">DSM 15981</strain>
    </source>
</reference>
<proteinExistence type="predicted"/>
<feature type="binding site" evidence="1">
    <location>
        <position position="67"/>
    </location>
    <ligand>
        <name>ATP</name>
        <dbReference type="ChEBI" id="CHEBI:30616"/>
    </ligand>
</feature>
<keyword evidence="1" id="KW-0067">ATP-binding</keyword>
<evidence type="ECO:0000259" key="2">
    <source>
        <dbReference type="PROSITE" id="PS50011"/>
    </source>
</evidence>
<dbReference type="EMBL" id="ACCJ01000077">
    <property type="protein sequence ID" value="EEG56309.1"/>
    <property type="molecule type" value="Genomic_DNA"/>
</dbReference>
<keyword evidence="1" id="KW-0547">Nucleotide-binding</keyword>